<protein>
    <submittedName>
        <fullName evidence="2">Uncharacterized protein</fullName>
    </submittedName>
</protein>
<organism evidence="2 3">
    <name type="scientific">Portunus trituberculatus</name>
    <name type="common">Swimming crab</name>
    <name type="synonym">Neptunus trituberculatus</name>
    <dbReference type="NCBI Taxonomy" id="210409"/>
    <lineage>
        <taxon>Eukaryota</taxon>
        <taxon>Metazoa</taxon>
        <taxon>Ecdysozoa</taxon>
        <taxon>Arthropoda</taxon>
        <taxon>Crustacea</taxon>
        <taxon>Multicrustacea</taxon>
        <taxon>Malacostraca</taxon>
        <taxon>Eumalacostraca</taxon>
        <taxon>Eucarida</taxon>
        <taxon>Decapoda</taxon>
        <taxon>Pleocyemata</taxon>
        <taxon>Brachyura</taxon>
        <taxon>Eubrachyura</taxon>
        <taxon>Portunoidea</taxon>
        <taxon>Portunidae</taxon>
        <taxon>Portuninae</taxon>
        <taxon>Portunus</taxon>
    </lineage>
</organism>
<accession>A0A5B7D006</accession>
<feature type="compositionally biased region" description="Polar residues" evidence="1">
    <location>
        <begin position="8"/>
        <end position="18"/>
    </location>
</feature>
<reference evidence="2 3" key="1">
    <citation type="submission" date="2019-05" db="EMBL/GenBank/DDBJ databases">
        <title>Another draft genome of Portunus trituberculatus and its Hox gene families provides insights of decapod evolution.</title>
        <authorList>
            <person name="Jeong J.-H."/>
            <person name="Song I."/>
            <person name="Kim S."/>
            <person name="Choi T."/>
            <person name="Kim D."/>
            <person name="Ryu S."/>
            <person name="Kim W."/>
        </authorList>
    </citation>
    <scope>NUCLEOTIDE SEQUENCE [LARGE SCALE GENOMIC DNA]</scope>
    <source>
        <tissue evidence="2">Muscle</tissue>
    </source>
</reference>
<name>A0A5B7D006_PORTR</name>
<feature type="compositionally biased region" description="Pro residues" evidence="1">
    <location>
        <begin position="49"/>
        <end position="61"/>
    </location>
</feature>
<dbReference type="EMBL" id="VSRR010000398">
    <property type="protein sequence ID" value="MPC15040.1"/>
    <property type="molecule type" value="Genomic_DNA"/>
</dbReference>
<evidence type="ECO:0000256" key="1">
    <source>
        <dbReference type="SAM" id="MobiDB-lite"/>
    </source>
</evidence>
<evidence type="ECO:0000313" key="3">
    <source>
        <dbReference type="Proteomes" id="UP000324222"/>
    </source>
</evidence>
<comment type="caution">
    <text evidence="2">The sequence shown here is derived from an EMBL/GenBank/DDBJ whole genome shotgun (WGS) entry which is preliminary data.</text>
</comment>
<proteinExistence type="predicted"/>
<sequence length="105" mass="11599">MSALNPATYANTNATLTKSLEKPPPPNPPPKASKSANRSSKLKWKACPWWPPEPPEPPCPKVKPRQSCLLPGRDPQLSDFITKYPGSNSSNSTLPKLHKENNNMR</sequence>
<feature type="compositionally biased region" description="Polar residues" evidence="1">
    <location>
        <begin position="85"/>
        <end position="94"/>
    </location>
</feature>
<dbReference type="AlphaFoldDB" id="A0A5B7D006"/>
<gene>
    <name evidence="2" type="ORF">E2C01_007823</name>
</gene>
<evidence type="ECO:0000313" key="2">
    <source>
        <dbReference type="EMBL" id="MPC15040.1"/>
    </source>
</evidence>
<feature type="region of interest" description="Disordered" evidence="1">
    <location>
        <begin position="1"/>
        <end position="105"/>
    </location>
</feature>
<dbReference type="Proteomes" id="UP000324222">
    <property type="component" value="Unassembled WGS sequence"/>
</dbReference>
<keyword evidence="3" id="KW-1185">Reference proteome</keyword>
<feature type="compositionally biased region" description="Pro residues" evidence="1">
    <location>
        <begin position="22"/>
        <end position="31"/>
    </location>
</feature>